<evidence type="ECO:0000313" key="1">
    <source>
        <dbReference type="EMBL" id="XFD39130.1"/>
    </source>
</evidence>
<dbReference type="EMBL" id="CP168151">
    <property type="protein sequence ID" value="XFD39130.1"/>
    <property type="molecule type" value="Genomic_DNA"/>
</dbReference>
<proteinExistence type="predicted"/>
<gene>
    <name evidence="1" type="ORF">O0236_006755</name>
</gene>
<organism evidence="1 2">
    <name type="scientific">Lentilactobacillus terminaliae</name>
    <dbReference type="NCBI Taxonomy" id="3003483"/>
    <lineage>
        <taxon>Bacteria</taxon>
        <taxon>Bacillati</taxon>
        <taxon>Bacillota</taxon>
        <taxon>Bacilli</taxon>
        <taxon>Lactobacillales</taxon>
        <taxon>Lactobacillaceae</taxon>
        <taxon>Lentilactobacillus</taxon>
    </lineage>
</organism>
<protein>
    <submittedName>
        <fullName evidence="1">Uncharacterized protein</fullName>
    </submittedName>
</protein>
<evidence type="ECO:0000313" key="2">
    <source>
        <dbReference type="Proteomes" id="UP001149860"/>
    </source>
</evidence>
<sequence>MNSLAKYRKNHIITIGGQEYRLVEDPSFMEGKREVVILEVTEKEDK</sequence>
<name>A0ACD5DCX8_9LACO</name>
<reference evidence="1" key="1">
    <citation type="submission" date="2024-08" db="EMBL/GenBank/DDBJ databases">
        <title>Lentilactobacillus sp. nov., isolated from tree bark.</title>
        <authorList>
            <person name="Phuengjayaem S."/>
            <person name="Tanasupawat S."/>
        </authorList>
    </citation>
    <scope>NUCLEOTIDE SEQUENCE</scope>
    <source>
        <strain evidence="1">SPB1-3</strain>
    </source>
</reference>
<keyword evidence="2" id="KW-1185">Reference proteome</keyword>
<dbReference type="Proteomes" id="UP001149860">
    <property type="component" value="Chromosome"/>
</dbReference>
<accession>A0ACD5DCX8</accession>